<evidence type="ECO:0000313" key="3">
    <source>
        <dbReference type="Proteomes" id="UP000304947"/>
    </source>
</evidence>
<keyword evidence="1" id="KW-0732">Signal</keyword>
<protein>
    <submittedName>
        <fullName evidence="2">Uncharacterized protein</fullName>
    </submittedName>
</protein>
<evidence type="ECO:0000256" key="1">
    <source>
        <dbReference type="SAM" id="SignalP"/>
    </source>
</evidence>
<gene>
    <name evidence="2" type="ORF">D6C83_04019</name>
</gene>
<evidence type="ECO:0000313" key="2">
    <source>
        <dbReference type="EMBL" id="TIA56545.1"/>
    </source>
</evidence>
<name>A0A4T0D9T2_AURPU</name>
<feature type="chain" id="PRO_5021014007" evidence="1">
    <location>
        <begin position="19"/>
        <end position="483"/>
    </location>
</feature>
<proteinExistence type="predicted"/>
<dbReference type="Proteomes" id="UP000304947">
    <property type="component" value="Unassembled WGS sequence"/>
</dbReference>
<feature type="signal peptide" evidence="1">
    <location>
        <begin position="1"/>
        <end position="18"/>
    </location>
</feature>
<sequence length="483" mass="51049">MRVTQVIATLAPIGLVAAGPLHNHHRHTHLHHLHHRSVNGTSSNYTTSDTANSTIFADHITYETSTVNVAANFADGTDASSASSEAASSTISESSSILSTTAQSETASSTLSFSSGASYVSGSPSNASSALIISSSIPSEASVSIVLAVAATTPTAVGALSQTVDTTTSISVDTIYNTITVNGAVTTASASEKTVTVTDVVTNFVTATFSALAPFKAPAIKVAAISSGSSCAAIKTSIVYLPASVSPTLVAGGAASSKVSSIASKATSQSSIRYVSQSASKSTNTPLKTIPTLCNPRYDPAYLRLRYRTGILSQPNYTTYERNKTVAAIVAKCELFLDVYLLANEYNIVGLIVDVTEAIIYCLEYLLCVQRFEQPSPRALDSVISSVVSLFEEYVIIDETIIDATALFCLQRRYNVMQKCNCSAAQCIKRPTELGACYTMRYKYSTTDPSLELLVEKMSVTDLDIDADDPGFLKSGAWHGYGR</sequence>
<comment type="caution">
    <text evidence="2">The sequence shown here is derived from an EMBL/GenBank/DDBJ whole genome shotgun (WGS) entry which is preliminary data.</text>
</comment>
<organism evidence="2 3">
    <name type="scientific">Aureobasidium pullulans</name>
    <name type="common">Black yeast</name>
    <name type="synonym">Pullularia pullulans</name>
    <dbReference type="NCBI Taxonomy" id="5580"/>
    <lineage>
        <taxon>Eukaryota</taxon>
        <taxon>Fungi</taxon>
        <taxon>Dikarya</taxon>
        <taxon>Ascomycota</taxon>
        <taxon>Pezizomycotina</taxon>
        <taxon>Dothideomycetes</taxon>
        <taxon>Dothideomycetidae</taxon>
        <taxon>Dothideales</taxon>
        <taxon>Saccotheciaceae</taxon>
        <taxon>Aureobasidium</taxon>
    </lineage>
</organism>
<dbReference type="EMBL" id="QZBU01001084">
    <property type="protein sequence ID" value="TIA56545.1"/>
    <property type="molecule type" value="Genomic_DNA"/>
</dbReference>
<dbReference type="AlphaFoldDB" id="A0A4T0D9T2"/>
<accession>A0A4T0D9T2</accession>
<reference evidence="2 3" key="1">
    <citation type="submission" date="2018-10" db="EMBL/GenBank/DDBJ databases">
        <title>Fifty Aureobasidium pullulans genomes reveal a recombining polyextremotolerant generalist.</title>
        <authorList>
            <person name="Gostincar C."/>
            <person name="Turk M."/>
            <person name="Zajc J."/>
            <person name="Gunde-Cimerman N."/>
        </authorList>
    </citation>
    <scope>NUCLEOTIDE SEQUENCE [LARGE SCALE GENOMIC DNA]</scope>
    <source>
        <strain evidence="2 3">EXF-3380</strain>
    </source>
</reference>